<name>A0A3P1BMT5_9BACT</name>
<dbReference type="EMBL" id="RQJO01000009">
    <property type="protein sequence ID" value="RRB02381.1"/>
    <property type="molecule type" value="Genomic_DNA"/>
</dbReference>
<dbReference type="OrthoDB" id="1111796at2"/>
<protein>
    <submittedName>
        <fullName evidence="1">Uncharacterized protein</fullName>
    </submittedName>
</protein>
<dbReference type="Proteomes" id="UP000271925">
    <property type="component" value="Unassembled WGS sequence"/>
</dbReference>
<keyword evidence="2" id="KW-1185">Reference proteome</keyword>
<accession>A0A3P1BMT5</accession>
<dbReference type="RefSeq" id="WP_148095893.1">
    <property type="nucleotide sequence ID" value="NZ_RQJO01000009.1"/>
</dbReference>
<evidence type="ECO:0000313" key="2">
    <source>
        <dbReference type="Proteomes" id="UP000271925"/>
    </source>
</evidence>
<gene>
    <name evidence="1" type="ORF">EHT25_18090</name>
</gene>
<proteinExistence type="predicted"/>
<dbReference type="AlphaFoldDB" id="A0A3P1BMT5"/>
<evidence type="ECO:0000313" key="1">
    <source>
        <dbReference type="EMBL" id="RRB02381.1"/>
    </source>
</evidence>
<comment type="caution">
    <text evidence="1">The sequence shown here is derived from an EMBL/GenBank/DDBJ whole genome shotgun (WGS) entry which is preliminary data.</text>
</comment>
<reference evidence="1 2" key="1">
    <citation type="submission" date="2018-11" db="EMBL/GenBank/DDBJ databases">
        <authorList>
            <person name="Zhou Z."/>
            <person name="Wang G."/>
        </authorList>
    </citation>
    <scope>NUCLEOTIDE SEQUENCE [LARGE SCALE GENOMIC DNA]</scope>
    <source>
        <strain evidence="1 2">KCTC52004</strain>
    </source>
</reference>
<organism evidence="1 2">
    <name type="scientific">Larkinella rosea</name>
    <dbReference type="NCBI Taxonomy" id="2025312"/>
    <lineage>
        <taxon>Bacteria</taxon>
        <taxon>Pseudomonadati</taxon>
        <taxon>Bacteroidota</taxon>
        <taxon>Cytophagia</taxon>
        <taxon>Cytophagales</taxon>
        <taxon>Spirosomataceae</taxon>
        <taxon>Larkinella</taxon>
    </lineage>
</organism>
<sequence length="329" mass="38013">MVDSTRKLNFRFNSLGFAKNNEFFGPIADGYTLFGYQLNPRLAYQPAPNVVLEAGIYLKSDFGQERITQLAPTFTVKFRHKNWNYLFGTLEGSVSHKLIEPLYNFERLLRQRIENGLQINHQTTRTFFDFWISYLQNTLPGYTRQEHFWGGFSLERSLLHKPGFQLSIPVQLTVFHAGGQNIVSPLPVRTALNAAASLSAKWQRRTSGFLRSARLDTYVVGYSENAEKNYAGGGFYPNLTVQFKPLTVLISYWRGTNYRAEYGGDLYQSYTRRFNSVYQEKNRQLVIVRLLKDISVSEGVSVTARFEPHYDLNNGKFEHSEGVYINFRR</sequence>